<protein>
    <recommendedName>
        <fullName evidence="3">DNA methylase adenine-specific domain-containing protein</fullName>
    </recommendedName>
</protein>
<evidence type="ECO:0000313" key="2">
    <source>
        <dbReference type="Proteomes" id="UP000538666"/>
    </source>
</evidence>
<proteinExistence type="predicted"/>
<accession>A0A841JRB1</accession>
<keyword evidence="2" id="KW-1185">Reference proteome</keyword>
<dbReference type="Gene3D" id="3.40.50.150">
    <property type="entry name" value="Vaccinia Virus protein VP39"/>
    <property type="match status" value="1"/>
</dbReference>
<sequence>MEPLVPLAGAPQAPDINLFVLQTGRLPRIGDEVSPWQYRGWLLYQVQFADSHPQLPGRWTHYLRTLEAGRLLDEAIPRIEFELWNLDAGRKMLEHCLRLIHQEDYSWTSFNRLVDWLAWGLAVSREMPPLKEETYEALYRTFNLEPLLLNPHDYLGWMLAERHTNGWNPNAFFPTPHPVVECMTQMMLAGREASSGRDSRLETVLDPCVGTGRMLLHASNFSYCLYGCDIDPLVAMITRINGALYAPWLAFPLPGDVLGVEVPLPPPAPLSVPEEYKPENGETMFRCDDRGQGLLF</sequence>
<dbReference type="EMBL" id="JACHEK010000003">
    <property type="protein sequence ID" value="MBB6143690.1"/>
    <property type="molecule type" value="Genomic_DNA"/>
</dbReference>
<dbReference type="AlphaFoldDB" id="A0A841JRB1"/>
<evidence type="ECO:0000313" key="1">
    <source>
        <dbReference type="EMBL" id="MBB6143690.1"/>
    </source>
</evidence>
<dbReference type="RefSeq" id="WP_050058711.1">
    <property type="nucleotide sequence ID" value="NZ_JACHEK010000003.1"/>
</dbReference>
<evidence type="ECO:0008006" key="3">
    <source>
        <dbReference type="Google" id="ProtNLM"/>
    </source>
</evidence>
<dbReference type="OrthoDB" id="452192at2"/>
<dbReference type="SUPFAM" id="SSF53335">
    <property type="entry name" value="S-adenosyl-L-methionine-dependent methyltransferases"/>
    <property type="match status" value="1"/>
</dbReference>
<dbReference type="InterPro" id="IPR029063">
    <property type="entry name" value="SAM-dependent_MTases_sf"/>
</dbReference>
<gene>
    <name evidence="1" type="ORF">HNQ77_001639</name>
</gene>
<comment type="caution">
    <text evidence="1">The sequence shown here is derived from an EMBL/GenBank/DDBJ whole genome shotgun (WGS) entry which is preliminary data.</text>
</comment>
<reference evidence="1 2" key="1">
    <citation type="submission" date="2020-08" db="EMBL/GenBank/DDBJ databases">
        <title>Genomic Encyclopedia of Type Strains, Phase IV (KMG-IV): sequencing the most valuable type-strain genomes for metagenomic binning, comparative biology and taxonomic classification.</title>
        <authorList>
            <person name="Goeker M."/>
        </authorList>
    </citation>
    <scope>NUCLEOTIDE SEQUENCE [LARGE SCALE GENOMIC DNA]</scope>
    <source>
        <strain evidence="1 2">DSM 103733</strain>
    </source>
</reference>
<dbReference type="Proteomes" id="UP000538666">
    <property type="component" value="Unassembled WGS sequence"/>
</dbReference>
<name>A0A841JRB1_9BACT</name>
<organism evidence="1 2">
    <name type="scientific">Silvibacterium bohemicum</name>
    <dbReference type="NCBI Taxonomy" id="1577686"/>
    <lineage>
        <taxon>Bacteria</taxon>
        <taxon>Pseudomonadati</taxon>
        <taxon>Acidobacteriota</taxon>
        <taxon>Terriglobia</taxon>
        <taxon>Terriglobales</taxon>
        <taxon>Acidobacteriaceae</taxon>
        <taxon>Silvibacterium</taxon>
    </lineage>
</organism>